<dbReference type="Proteomes" id="UP000095968">
    <property type="component" value="Genome"/>
</dbReference>
<evidence type="ECO:0000313" key="3">
    <source>
        <dbReference type="EMBL" id="AHJ14793.1"/>
    </source>
</evidence>
<dbReference type="InterPro" id="IPR049422">
    <property type="entry name" value="VP1/VP3_C"/>
</dbReference>
<dbReference type="Pfam" id="PF21416">
    <property type="entry name" value="VP1-like_C"/>
    <property type="match status" value="1"/>
</dbReference>
<organism evidence="3 4">
    <name type="scientific">Inachis io cypovirus 2</name>
    <dbReference type="NCBI Taxonomy" id="1382295"/>
    <lineage>
        <taxon>Viruses</taxon>
        <taxon>Riboviria</taxon>
        <taxon>Orthornavirae</taxon>
        <taxon>Duplornaviricota</taxon>
        <taxon>Resentoviricetes</taxon>
        <taxon>Reovirales</taxon>
        <taxon>Spinareoviridae</taxon>
        <taxon>Cypovirus</taxon>
        <taxon>Cypovirus inachidis</taxon>
        <taxon>Cypovirus 2</taxon>
    </lineage>
</organism>
<dbReference type="KEGG" id="vg:18388476"/>
<name>W6EMH1_9REOV</name>
<dbReference type="EMBL" id="KC588368">
    <property type="protein sequence ID" value="AHJ14793.1"/>
    <property type="molecule type" value="Genomic_RNA"/>
</dbReference>
<dbReference type="GeneID" id="18388476"/>
<protein>
    <submittedName>
        <fullName evidence="3">VP3</fullName>
    </submittedName>
</protein>
<evidence type="ECO:0000313" key="4">
    <source>
        <dbReference type="Proteomes" id="UP000095968"/>
    </source>
</evidence>
<accession>W6EMH1</accession>
<feature type="region of interest" description="Disordered" evidence="1">
    <location>
        <begin position="1"/>
        <end position="29"/>
    </location>
</feature>
<evidence type="ECO:0000256" key="1">
    <source>
        <dbReference type="SAM" id="MobiDB-lite"/>
    </source>
</evidence>
<dbReference type="OrthoDB" id="30704at10239"/>
<feature type="domain" description="Capsid protein VP1/VP3 C-terminal" evidence="2">
    <location>
        <begin position="990"/>
        <end position="1125"/>
    </location>
</feature>
<keyword evidence="4" id="KW-1185">Reference proteome</keyword>
<feature type="compositionally biased region" description="Basic and acidic residues" evidence="1">
    <location>
        <begin position="1"/>
        <end position="20"/>
    </location>
</feature>
<proteinExistence type="predicted"/>
<evidence type="ECO:0000259" key="2">
    <source>
        <dbReference type="Pfam" id="PF21416"/>
    </source>
</evidence>
<sequence>MSTHNRKDDKDNEDELKVDKNASNLDGVPNATTTVVEGAIKAANDSVIIEDPTNPTNIPVPSTITNVEQERLDTIQYDKPAAKVLHTKGLTVTSKWDKDIQIVSPFRVVEATNRLISYKFHYSTIKRPRQQFNTNTEAIGIFGKSEELFCYGLSYAEHDYDEDLLKKIGVSSASGILHTATIIPRIESGQNELTYSKIIDHKDNISGELKMLIHCTNRTHVKKWEGVGQIGDTAVYHGFIRDRNDVPPDNSPVLPFAYNKLILPTVRGYIANLAEGIPVRYTYGRMATQREANANWTVSESHAINVCQYTAQMFNHAFNYALESRTNFHALKRMLEACCWAGSSVSFTIDEAFIPVHIPDAHTAISGLMLCLCRDSTMNDRILEVFMNYLSEADLMSFNITDTFTSNEIVSNAANDSVQSELSMLSKDANVDRVVRALCEEIHFITQIPSFMPFTSDMRSMTSLIAVMLYALLQLFFPNQFWMHCRLIQNELMTFFRTHYNHEYTQIINQYGTFYTVNAQGGIVDNPGRHDDFTDDPFTDTYPTLFRRHVGQAGFVGAPTITNYMRLFNPLFQNGEADDLAMRAEFPRLMSNPSHYIPYPPYAQNNDITERLYAMKSFFIAQAPNVNDAGRKASTEPIIQQIKHIFNHSLEAANALCRTVGHIMRTMANFPLAYAPNFLPNANGHMNINYGVNDPGVRGVGDVLRQTSTTHTFTPAVVIALLFNTNFKINDILGKGLEGARVPFNLIMPDAVTVFNHSLALVNESILLSSADYVLAYLFHGENIDQALVDLREHWGFDHFDSFTYSFMRQAVAEYFRNNPTYLQGFTYHTAKLKRDGRLTRPRFVRLHRQGNGIPFNPVIDSPVLNQRYAKSCSNTQVNNMVVGAKMINRMRRVRNGVRLTMRQELHPNIQPIAVPEEIDQILVREINYVDGLFTSRPHGTSNMWVFESKNGGHSPYAADWIPIHLTIDNVAGISNPIDITNIINGIKYAKWFVTITNFKYTSQLTTNEDLVTSTSVSIVDIFKAPRTRLFHIFFYYDPLRVSQTEFDFPSEDLLFQYMYPLEDITDVIATGGLALSTETGDALTFQPPTIGEYHTGDVDLQGRNIFEEDVPKVDSELISMSNVIFGTNKSINFNAKNRIHIRPAPVYQM</sequence>
<dbReference type="RefSeq" id="YP_009002593.1">
    <property type="nucleotide sequence ID" value="NC_023492.1"/>
</dbReference>
<reference evidence="3 4" key="1">
    <citation type="submission" date="2013-01" db="EMBL/GenBank/DDBJ databases">
        <title>Genome sequence of type 2 cypovirus, Inachis io cypovirus 2.</title>
        <authorList>
            <person name="Rao S."/>
            <person name="Carner G.G."/>
            <person name="Sutton G."/>
            <person name="Mertens P.P.C."/>
        </authorList>
    </citation>
    <scope>NUCLEOTIDE SEQUENCE [LARGE SCALE GENOMIC DNA]</scope>
</reference>